<dbReference type="InterPro" id="IPR027417">
    <property type="entry name" value="P-loop_NTPase"/>
</dbReference>
<dbReference type="SUPFAM" id="SSF52540">
    <property type="entry name" value="P-loop containing nucleoside triphosphate hydrolases"/>
    <property type="match status" value="1"/>
</dbReference>
<dbReference type="Gene3D" id="3.40.50.300">
    <property type="entry name" value="P-loop containing nucleotide triphosphate hydrolases"/>
    <property type="match status" value="1"/>
</dbReference>
<accession>A0A103DXG3</accession>
<dbReference type="AlphaFoldDB" id="A0A103DXG3"/>
<protein>
    <submittedName>
        <fullName evidence="2">Sulfotransferase</fullName>
    </submittedName>
</protein>
<dbReference type="GO" id="GO:0008476">
    <property type="term" value="F:protein-tyrosine sulfotransferase activity"/>
    <property type="evidence" value="ECO:0007669"/>
    <property type="project" value="InterPro"/>
</dbReference>
<dbReference type="Pfam" id="PF13469">
    <property type="entry name" value="Sulfotransfer_3"/>
    <property type="match status" value="1"/>
</dbReference>
<keyword evidence="1 2" id="KW-0808">Transferase</keyword>
<dbReference type="PANTHER" id="PTHR12788:SF10">
    <property type="entry name" value="PROTEIN-TYROSINE SULFOTRANSFERASE"/>
    <property type="match status" value="1"/>
</dbReference>
<dbReference type="Proteomes" id="UP000062788">
    <property type="component" value="Unassembled WGS sequence"/>
</dbReference>
<gene>
    <name evidence="2" type="ORF">WS67_01735</name>
</gene>
<proteinExistence type="predicted"/>
<keyword evidence="3" id="KW-1185">Reference proteome</keyword>
<dbReference type="RefSeq" id="WP_059519983.1">
    <property type="nucleotide sequence ID" value="NZ_CP013448.1"/>
</dbReference>
<dbReference type="EMBL" id="LOWA01000055">
    <property type="protein sequence ID" value="KVE24295.1"/>
    <property type="molecule type" value="Genomic_DNA"/>
</dbReference>
<dbReference type="InterPro" id="IPR026634">
    <property type="entry name" value="TPST-like"/>
</dbReference>
<evidence type="ECO:0000256" key="1">
    <source>
        <dbReference type="ARBA" id="ARBA00022679"/>
    </source>
</evidence>
<name>A0A103DXG3_9BURK</name>
<dbReference type="OrthoDB" id="9777890at2"/>
<evidence type="ECO:0000313" key="3">
    <source>
        <dbReference type="Proteomes" id="UP000062788"/>
    </source>
</evidence>
<reference evidence="2 3" key="1">
    <citation type="submission" date="2015-11" db="EMBL/GenBank/DDBJ databases">
        <title>Expanding the genomic diversity of Burkholderia species for the development of highly accurate diagnostics.</title>
        <authorList>
            <person name="Sahl J."/>
            <person name="Keim P."/>
            <person name="Wagner D."/>
        </authorList>
    </citation>
    <scope>NUCLEOTIDE SEQUENCE [LARGE SCALE GENOMIC DNA]</scope>
    <source>
        <strain evidence="2 3">TSV85</strain>
    </source>
</reference>
<evidence type="ECO:0000313" key="2">
    <source>
        <dbReference type="EMBL" id="KVE24295.1"/>
    </source>
</evidence>
<dbReference type="PANTHER" id="PTHR12788">
    <property type="entry name" value="PROTEIN-TYROSINE SULFOTRANSFERASE 2"/>
    <property type="match status" value="1"/>
</dbReference>
<comment type="caution">
    <text evidence="2">The sequence shown here is derived from an EMBL/GenBank/DDBJ whole genome shotgun (WGS) entry which is preliminary data.</text>
</comment>
<organism evidence="2 3">
    <name type="scientific">Burkholderia singularis</name>
    <dbReference type="NCBI Taxonomy" id="1503053"/>
    <lineage>
        <taxon>Bacteria</taxon>
        <taxon>Pseudomonadati</taxon>
        <taxon>Pseudomonadota</taxon>
        <taxon>Betaproteobacteria</taxon>
        <taxon>Burkholderiales</taxon>
        <taxon>Burkholderiaceae</taxon>
        <taxon>Burkholderia</taxon>
        <taxon>pseudomallei group</taxon>
    </lineage>
</organism>
<sequence length="271" mass="30534">MFIIFGSPRSGTTLLKETLNLHPDLFIPMQTTLISTSAHIAGSISQWDEAADVIARSLVASDDFPVVFGAHFTKAEIVDVIQSAPHSLAGVLQALYGEFARRLGKRECGDKSPDDLLSIRKLEQVGLLNASIKFVHIVRDVRGSVASLLNVDWAPADIEECFPRIWNYTNLHLYHALKDKPNYLLVRYEDFVSQPEATIKRLTAFLNVPFLESMLDANQRGLELRANPSHQNLARPFMPDRIEAWRNQLPQNVVKHCEYSAQEGLQTFCYT</sequence>